<sequence length="81" mass="8903">MSASASDSAMAQDGCAGEGVGTLGALLAWIFVAFWTTKVVYALRSTNKRVGTEDAELHRVFGAQWEEWAGQVPWRLVPWLF</sequence>
<evidence type="ECO:0000313" key="2">
    <source>
        <dbReference type="EMBL" id="CDO73942.1"/>
    </source>
</evidence>
<accession>A0A060SHF3</accession>
<evidence type="ECO:0000313" key="3">
    <source>
        <dbReference type="Proteomes" id="UP000029665"/>
    </source>
</evidence>
<dbReference type="HOGENOM" id="CLU_2575027_0_0_1"/>
<name>A0A060SHF3_PYCCI</name>
<dbReference type="EMBL" id="CCBP010000124">
    <property type="protein sequence ID" value="CDO73942.1"/>
    <property type="molecule type" value="Genomic_DNA"/>
</dbReference>
<keyword evidence="1" id="KW-0812">Transmembrane</keyword>
<keyword evidence="1" id="KW-0472">Membrane</keyword>
<comment type="caution">
    <text evidence="2">The sequence shown here is derived from an EMBL/GenBank/DDBJ whole genome shotgun (WGS) entry which is preliminary data.</text>
</comment>
<proteinExistence type="predicted"/>
<dbReference type="OrthoDB" id="422086at2759"/>
<evidence type="ECO:0000256" key="1">
    <source>
        <dbReference type="SAM" id="Phobius"/>
    </source>
</evidence>
<gene>
    <name evidence="2" type="ORF">BN946_scf185016.g99</name>
</gene>
<feature type="transmembrane region" description="Helical" evidence="1">
    <location>
        <begin position="20"/>
        <end position="41"/>
    </location>
</feature>
<protein>
    <submittedName>
        <fullName evidence="2">Uncharacterized protein</fullName>
    </submittedName>
</protein>
<reference evidence="2" key="1">
    <citation type="submission" date="2014-01" db="EMBL/GenBank/DDBJ databases">
        <title>The genome of the white-rot fungus Pycnoporus cinnabarinus: a basidiomycete model with a versatile arsenal for lignocellulosic biomass breakdown.</title>
        <authorList>
            <person name="Levasseur A."/>
            <person name="Lomascolo A."/>
            <person name="Ruiz-Duenas F.J."/>
            <person name="Uzan E."/>
            <person name="Piumi F."/>
            <person name="Kues U."/>
            <person name="Ram A.F.J."/>
            <person name="Murat C."/>
            <person name="Haon M."/>
            <person name="Benoit I."/>
            <person name="Arfi Y."/>
            <person name="Chevret D."/>
            <person name="Drula E."/>
            <person name="Kwon M.J."/>
            <person name="Gouret P."/>
            <person name="Lesage-Meessen L."/>
            <person name="Lombard V."/>
            <person name="Mariette J."/>
            <person name="Noirot C."/>
            <person name="Park J."/>
            <person name="Patyshakuliyeva A."/>
            <person name="Wieneger R.A.B."/>
            <person name="Wosten H.A.B."/>
            <person name="Martin F."/>
            <person name="Coutinho P.M."/>
            <person name="de Vries R."/>
            <person name="Martinez A.T."/>
            <person name="Klopp C."/>
            <person name="Pontarotti P."/>
            <person name="Henrissat B."/>
            <person name="Record E."/>
        </authorList>
    </citation>
    <scope>NUCLEOTIDE SEQUENCE [LARGE SCALE GENOMIC DNA]</scope>
    <source>
        <strain evidence="2">BRFM137</strain>
    </source>
</reference>
<keyword evidence="1" id="KW-1133">Transmembrane helix</keyword>
<dbReference type="Proteomes" id="UP000029665">
    <property type="component" value="Unassembled WGS sequence"/>
</dbReference>
<keyword evidence="3" id="KW-1185">Reference proteome</keyword>
<dbReference type="Gene3D" id="1.20.120.1630">
    <property type="match status" value="1"/>
</dbReference>
<organism evidence="2 3">
    <name type="scientific">Pycnoporus cinnabarinus</name>
    <name type="common">Cinnabar-red polypore</name>
    <name type="synonym">Trametes cinnabarina</name>
    <dbReference type="NCBI Taxonomy" id="5643"/>
    <lineage>
        <taxon>Eukaryota</taxon>
        <taxon>Fungi</taxon>
        <taxon>Dikarya</taxon>
        <taxon>Basidiomycota</taxon>
        <taxon>Agaricomycotina</taxon>
        <taxon>Agaricomycetes</taxon>
        <taxon>Polyporales</taxon>
        <taxon>Polyporaceae</taxon>
        <taxon>Trametes</taxon>
    </lineage>
</organism>
<dbReference type="AlphaFoldDB" id="A0A060SHF3"/>